<proteinExistence type="inferred from homology"/>
<dbReference type="GO" id="GO:0016020">
    <property type="term" value="C:membrane"/>
    <property type="evidence" value="ECO:0007669"/>
    <property type="project" value="UniProtKB-SubCell"/>
</dbReference>
<keyword evidence="2 11" id="KW-0808">Transferase</keyword>
<feature type="transmembrane region" description="Helical" evidence="11">
    <location>
        <begin position="315"/>
        <end position="334"/>
    </location>
</feature>
<evidence type="ECO:0000256" key="5">
    <source>
        <dbReference type="ARBA" id="ARBA00023136"/>
    </source>
</evidence>
<keyword evidence="15" id="KW-1185">Reference proteome</keyword>
<evidence type="ECO:0000256" key="12">
    <source>
        <dbReference type="SAM" id="MobiDB-lite"/>
    </source>
</evidence>
<organism evidence="14 15">
    <name type="scientific">Mycena belliarum</name>
    <dbReference type="NCBI Taxonomy" id="1033014"/>
    <lineage>
        <taxon>Eukaryota</taxon>
        <taxon>Fungi</taxon>
        <taxon>Dikarya</taxon>
        <taxon>Basidiomycota</taxon>
        <taxon>Agaricomycotina</taxon>
        <taxon>Agaricomycetes</taxon>
        <taxon>Agaricomycetidae</taxon>
        <taxon>Agaricales</taxon>
        <taxon>Marasmiineae</taxon>
        <taxon>Mycenaceae</taxon>
        <taxon>Mycena</taxon>
    </lineage>
</organism>
<keyword evidence="8 11" id="KW-0012">Acyltransferase</keyword>
<feature type="transmembrane region" description="Helical" evidence="11">
    <location>
        <begin position="48"/>
        <end position="67"/>
    </location>
</feature>
<keyword evidence="7" id="KW-0449">Lipoprotein</keyword>
<evidence type="ECO:0000256" key="9">
    <source>
        <dbReference type="ARBA" id="ARBA00038298"/>
    </source>
</evidence>
<comment type="caution">
    <text evidence="14">The sequence shown here is derived from an EMBL/GenBank/DDBJ whole genome shotgun (WGS) entry which is preliminary data.</text>
</comment>
<comment type="similarity">
    <text evidence="9">Belongs to the DHHC palmitoyltransferase family. PFA5 subfamily.</text>
</comment>
<protein>
    <recommendedName>
        <fullName evidence="11">Palmitoyltransferase</fullName>
        <ecNumber evidence="11">2.3.1.225</ecNumber>
    </recommendedName>
</protein>
<dbReference type="GO" id="GO:0005794">
    <property type="term" value="C:Golgi apparatus"/>
    <property type="evidence" value="ECO:0007669"/>
    <property type="project" value="TreeGrafter"/>
</dbReference>
<evidence type="ECO:0000313" key="14">
    <source>
        <dbReference type="EMBL" id="KAJ7092426.1"/>
    </source>
</evidence>
<evidence type="ECO:0000313" key="15">
    <source>
        <dbReference type="Proteomes" id="UP001222325"/>
    </source>
</evidence>
<dbReference type="GO" id="GO:0005783">
    <property type="term" value="C:endoplasmic reticulum"/>
    <property type="evidence" value="ECO:0007669"/>
    <property type="project" value="TreeGrafter"/>
</dbReference>
<keyword evidence="5 11" id="KW-0472">Membrane</keyword>
<dbReference type="EMBL" id="JARJCN010000018">
    <property type="protein sequence ID" value="KAJ7092426.1"/>
    <property type="molecule type" value="Genomic_DNA"/>
</dbReference>
<dbReference type="InterPro" id="IPR039859">
    <property type="entry name" value="PFA4/ZDH16/20/ERF2-like"/>
</dbReference>
<evidence type="ECO:0000256" key="2">
    <source>
        <dbReference type="ARBA" id="ARBA00022679"/>
    </source>
</evidence>
<evidence type="ECO:0000256" key="3">
    <source>
        <dbReference type="ARBA" id="ARBA00022692"/>
    </source>
</evidence>
<comment type="catalytic activity">
    <reaction evidence="10 11">
        <text>L-cysteinyl-[protein] + hexadecanoyl-CoA = S-hexadecanoyl-L-cysteinyl-[protein] + CoA</text>
        <dbReference type="Rhea" id="RHEA:36683"/>
        <dbReference type="Rhea" id="RHEA-COMP:10131"/>
        <dbReference type="Rhea" id="RHEA-COMP:11032"/>
        <dbReference type="ChEBI" id="CHEBI:29950"/>
        <dbReference type="ChEBI" id="CHEBI:57287"/>
        <dbReference type="ChEBI" id="CHEBI:57379"/>
        <dbReference type="ChEBI" id="CHEBI:74151"/>
        <dbReference type="EC" id="2.3.1.225"/>
    </reaction>
</comment>
<dbReference type="InterPro" id="IPR001594">
    <property type="entry name" value="Palmitoyltrfase_DHHC"/>
</dbReference>
<feature type="transmembrane region" description="Helical" evidence="11">
    <location>
        <begin position="272"/>
        <end position="295"/>
    </location>
</feature>
<reference evidence="14" key="1">
    <citation type="submission" date="2023-03" db="EMBL/GenBank/DDBJ databases">
        <title>Massive genome expansion in bonnet fungi (Mycena s.s.) driven by repeated elements and novel gene families across ecological guilds.</title>
        <authorList>
            <consortium name="Lawrence Berkeley National Laboratory"/>
            <person name="Harder C.B."/>
            <person name="Miyauchi S."/>
            <person name="Viragh M."/>
            <person name="Kuo A."/>
            <person name="Thoen E."/>
            <person name="Andreopoulos B."/>
            <person name="Lu D."/>
            <person name="Skrede I."/>
            <person name="Drula E."/>
            <person name="Henrissat B."/>
            <person name="Morin E."/>
            <person name="Kohler A."/>
            <person name="Barry K."/>
            <person name="LaButti K."/>
            <person name="Morin E."/>
            <person name="Salamov A."/>
            <person name="Lipzen A."/>
            <person name="Mereny Z."/>
            <person name="Hegedus B."/>
            <person name="Baldrian P."/>
            <person name="Stursova M."/>
            <person name="Weitz H."/>
            <person name="Taylor A."/>
            <person name="Grigoriev I.V."/>
            <person name="Nagy L.G."/>
            <person name="Martin F."/>
            <person name="Kauserud H."/>
        </authorList>
    </citation>
    <scope>NUCLEOTIDE SEQUENCE</scope>
    <source>
        <strain evidence="14">CBHHK173m</strain>
    </source>
</reference>
<sequence>MASGNVAPPTDKDGIVALDKPTLCGTISEARFTARERREARARKPQPWVVRKLMVVVTLGIMGYTAYVYGGRFVLRLINSGRRREAVGLLVPWSFLYAWMVWAYAKVIITPPGNACDYTPKTPQPLFPRGQWEAETRQPQDPDTDSASASSDASLADIEAGRIGGPAYEELPATHIPGTSLPMPNGNGGPRPPPPRRKSSTRSRGDSESRPPPGRFPPTTAPLLPPHRWCSRCAIVKPYRAHHCRVCGTCILKFDHHCPWIGQCVGARNHKFFLNFALATAVFTLYTFGSLLAFSVMAGRGGGGNGDEDVDPQEVVVIALAALFALFTLSLGAAHTRLILRSQTTVESLGVQRMKERESAALAAAGMGCFDVGAKRRARIAYDKEWGVPEKEGNIWWAGSARAGWEDVMGRSVWGWIFPIGAPLGDGLHYRPNPRFDADGRWRRRSEWPEALR</sequence>
<feature type="compositionally biased region" description="Low complexity" evidence="12">
    <location>
        <begin position="145"/>
        <end position="154"/>
    </location>
</feature>
<evidence type="ECO:0000256" key="8">
    <source>
        <dbReference type="ARBA" id="ARBA00023315"/>
    </source>
</evidence>
<feature type="domain" description="Palmitoyltransferase DHHC" evidence="13">
    <location>
        <begin position="227"/>
        <end position="348"/>
    </location>
</feature>
<feature type="region of interest" description="Disordered" evidence="12">
    <location>
        <begin position="120"/>
        <end position="154"/>
    </location>
</feature>
<feature type="compositionally biased region" description="Pro residues" evidence="12">
    <location>
        <begin position="210"/>
        <end position="221"/>
    </location>
</feature>
<dbReference type="PANTHER" id="PTHR22883:SF23">
    <property type="entry name" value="PALMITOYLTRANSFERASE ZDHHC6"/>
    <property type="match status" value="1"/>
</dbReference>
<keyword evidence="6" id="KW-0564">Palmitate</keyword>
<dbReference type="PANTHER" id="PTHR22883">
    <property type="entry name" value="ZINC FINGER DHHC DOMAIN CONTAINING PROTEIN"/>
    <property type="match status" value="1"/>
</dbReference>
<dbReference type="Proteomes" id="UP001222325">
    <property type="component" value="Unassembled WGS sequence"/>
</dbReference>
<comment type="subcellular location">
    <subcellularLocation>
        <location evidence="1">Membrane</location>
        <topology evidence="1">Multi-pass membrane protein</topology>
    </subcellularLocation>
</comment>
<feature type="region of interest" description="Disordered" evidence="12">
    <location>
        <begin position="169"/>
        <end position="221"/>
    </location>
</feature>
<dbReference type="Pfam" id="PF01529">
    <property type="entry name" value="DHHC"/>
    <property type="match status" value="1"/>
</dbReference>
<evidence type="ECO:0000256" key="7">
    <source>
        <dbReference type="ARBA" id="ARBA00023288"/>
    </source>
</evidence>
<comment type="domain">
    <text evidence="11">The DHHC domain is required for palmitoyltransferase activity.</text>
</comment>
<accession>A0AAD6U698</accession>
<dbReference type="GO" id="GO:0006612">
    <property type="term" value="P:protein targeting to membrane"/>
    <property type="evidence" value="ECO:0007669"/>
    <property type="project" value="TreeGrafter"/>
</dbReference>
<keyword evidence="3 11" id="KW-0812">Transmembrane</keyword>
<dbReference type="PROSITE" id="PS50216">
    <property type="entry name" value="DHHC"/>
    <property type="match status" value="1"/>
</dbReference>
<dbReference type="EC" id="2.3.1.225" evidence="11"/>
<evidence type="ECO:0000256" key="6">
    <source>
        <dbReference type="ARBA" id="ARBA00023139"/>
    </source>
</evidence>
<evidence type="ECO:0000256" key="4">
    <source>
        <dbReference type="ARBA" id="ARBA00022989"/>
    </source>
</evidence>
<evidence type="ECO:0000256" key="1">
    <source>
        <dbReference type="ARBA" id="ARBA00004141"/>
    </source>
</evidence>
<name>A0AAD6U698_9AGAR</name>
<keyword evidence="4 11" id="KW-1133">Transmembrane helix</keyword>
<dbReference type="GO" id="GO:0019706">
    <property type="term" value="F:protein-cysteine S-palmitoyltransferase activity"/>
    <property type="evidence" value="ECO:0007669"/>
    <property type="project" value="UniProtKB-EC"/>
</dbReference>
<dbReference type="AlphaFoldDB" id="A0AAD6U698"/>
<evidence type="ECO:0000256" key="10">
    <source>
        <dbReference type="ARBA" id="ARBA00048048"/>
    </source>
</evidence>
<evidence type="ECO:0000256" key="11">
    <source>
        <dbReference type="RuleBase" id="RU079119"/>
    </source>
</evidence>
<gene>
    <name evidence="14" type="ORF">B0H15DRAFT_833860</name>
</gene>
<evidence type="ECO:0000259" key="13">
    <source>
        <dbReference type="Pfam" id="PF01529"/>
    </source>
</evidence>